<reference evidence="1" key="1">
    <citation type="submission" date="2014-09" db="EMBL/GenBank/DDBJ databases">
        <authorList>
            <person name="Magalhaes I.L.F."/>
            <person name="Oliveira U."/>
            <person name="Santos F.R."/>
            <person name="Vidigal T.H.D.A."/>
            <person name="Brescovit A.D."/>
            <person name="Santos A.J."/>
        </authorList>
    </citation>
    <scope>NUCLEOTIDE SEQUENCE</scope>
    <source>
        <tissue evidence="1">Shoot tissue taken approximately 20 cm above the soil surface</tissue>
    </source>
</reference>
<proteinExistence type="predicted"/>
<dbReference type="AlphaFoldDB" id="A0A0A9CKK3"/>
<dbReference type="EMBL" id="GBRH01223965">
    <property type="protein sequence ID" value="JAD73930.1"/>
    <property type="molecule type" value="Transcribed_RNA"/>
</dbReference>
<protein>
    <submittedName>
        <fullName evidence="1">Uncharacterized protein</fullName>
    </submittedName>
</protein>
<reference evidence="1" key="2">
    <citation type="journal article" date="2015" name="Data Brief">
        <title>Shoot transcriptome of the giant reed, Arundo donax.</title>
        <authorList>
            <person name="Barrero R.A."/>
            <person name="Guerrero F.D."/>
            <person name="Moolhuijzen P."/>
            <person name="Goolsby J.A."/>
            <person name="Tidwell J."/>
            <person name="Bellgard S.E."/>
            <person name="Bellgard M.I."/>
        </authorList>
    </citation>
    <scope>NUCLEOTIDE SEQUENCE</scope>
    <source>
        <tissue evidence="1">Shoot tissue taken approximately 20 cm above the soil surface</tissue>
    </source>
</reference>
<name>A0A0A9CKK3_ARUDO</name>
<sequence length="22" mass="2379">MHAPSSLMADLKFMQASTVKGK</sequence>
<organism evidence="1">
    <name type="scientific">Arundo donax</name>
    <name type="common">Giant reed</name>
    <name type="synonym">Donax arundinaceus</name>
    <dbReference type="NCBI Taxonomy" id="35708"/>
    <lineage>
        <taxon>Eukaryota</taxon>
        <taxon>Viridiplantae</taxon>
        <taxon>Streptophyta</taxon>
        <taxon>Embryophyta</taxon>
        <taxon>Tracheophyta</taxon>
        <taxon>Spermatophyta</taxon>
        <taxon>Magnoliopsida</taxon>
        <taxon>Liliopsida</taxon>
        <taxon>Poales</taxon>
        <taxon>Poaceae</taxon>
        <taxon>PACMAD clade</taxon>
        <taxon>Arundinoideae</taxon>
        <taxon>Arundineae</taxon>
        <taxon>Arundo</taxon>
    </lineage>
</organism>
<accession>A0A0A9CKK3</accession>
<evidence type="ECO:0000313" key="1">
    <source>
        <dbReference type="EMBL" id="JAD73930.1"/>
    </source>
</evidence>